<accession>A0A2P7YXU6</accession>
<keyword evidence="5 10" id="KW-0808">Transferase</keyword>
<dbReference type="PROSITE" id="PS51627">
    <property type="entry name" value="SAM_MT_TRM11"/>
    <property type="match status" value="1"/>
</dbReference>
<dbReference type="GO" id="GO:0005737">
    <property type="term" value="C:cytoplasm"/>
    <property type="evidence" value="ECO:0007669"/>
    <property type="project" value="UniProtKB-SubCell"/>
</dbReference>
<dbReference type="PIRSF" id="PIRSF017259">
    <property type="entry name" value="tRNA_mtfrase_TRM11"/>
    <property type="match status" value="1"/>
</dbReference>
<dbReference type="GeneID" id="36563803"/>
<gene>
    <name evidence="13" type="ORF">C7M61_000410</name>
</gene>
<evidence type="ECO:0000256" key="9">
    <source>
        <dbReference type="ARBA" id="ARBA00066937"/>
    </source>
</evidence>
<evidence type="ECO:0000256" key="3">
    <source>
        <dbReference type="ARBA" id="ARBA00022555"/>
    </source>
</evidence>
<evidence type="ECO:0000313" key="13">
    <source>
        <dbReference type="EMBL" id="PSK40756.1"/>
    </source>
</evidence>
<dbReference type="SUPFAM" id="SSF53335">
    <property type="entry name" value="S-adenosyl-L-methionine-dependent methyltransferases"/>
    <property type="match status" value="1"/>
</dbReference>
<dbReference type="GO" id="GO:0160102">
    <property type="term" value="F:tRNA (guanine(10)-N2)-methyltransferase activity"/>
    <property type="evidence" value="ECO:0007669"/>
    <property type="project" value="UniProtKB-EC"/>
</dbReference>
<dbReference type="AlphaFoldDB" id="A0A2P7YXU6"/>
<evidence type="ECO:0000256" key="2">
    <source>
        <dbReference type="ARBA" id="ARBA00022490"/>
    </source>
</evidence>
<comment type="caution">
    <text evidence="13">The sequence shown here is derived from an EMBL/GenBank/DDBJ whole genome shotgun (WGS) entry which is preliminary data.</text>
</comment>
<evidence type="ECO:0000256" key="1">
    <source>
        <dbReference type="ARBA" id="ARBA00004496"/>
    </source>
</evidence>
<keyword evidence="7 10" id="KW-0819">tRNA processing</keyword>
<evidence type="ECO:0000256" key="7">
    <source>
        <dbReference type="ARBA" id="ARBA00022694"/>
    </source>
</evidence>
<keyword evidence="8 10" id="KW-0694">RNA-binding</keyword>
<feature type="domain" description="tRNA (guanine(10)-N(2))-methyltransferase TRMT11 N-terminal" evidence="12">
    <location>
        <begin position="2"/>
        <end position="171"/>
    </location>
</feature>
<evidence type="ECO:0000259" key="12">
    <source>
        <dbReference type="Pfam" id="PF25904"/>
    </source>
</evidence>
<dbReference type="InterPro" id="IPR002052">
    <property type="entry name" value="DNA_methylase_N6_adenine_CS"/>
</dbReference>
<keyword evidence="6 10" id="KW-0949">S-adenosyl-L-methionine</keyword>
<evidence type="ECO:0000256" key="8">
    <source>
        <dbReference type="ARBA" id="ARBA00022884"/>
    </source>
</evidence>
<sequence>MKEYIISFAQAFPNFRVAELESLADLHGIQVDLRHHDEKKPFLKVQLEDDEQAKKLIKRSILAKGIYELWGEGSDLDQLHESVQKQSTDKFSTYKHNTFRFDFVSFMGAKTTEEKIETIDTFRYLGFEGKIRLKNPEVIFAILEEYFVSGQERAEKPEYLWFGRQVEISARAEGVVEKYDLKKRRYIGTTSFDAELALVSCNVAQVQPGKVLYDPFTGTGSFLVAGAFFGGYPIGTDIDARSVRGKGSNNLLSSFRQYGTALQFIDLWTMDFTNNALREDFVIDTIVCDPPYGVREGLKVCGAKDPEKAAGRENNVVEGELGFKRRDYIASKKPYDLPSLLDDLLRFAAARMPVGGRLAFWMPTANDEYAEHHIPQHERLELLYVLEQEFNKWSRRLVVYVKRDETYKGVTHNGMRLDQVTHFRDRYFKSFNEKSKQNGADSH</sequence>
<dbReference type="GO" id="GO:0043528">
    <property type="term" value="C:tRNA (m2G10) methyltransferase complex"/>
    <property type="evidence" value="ECO:0007669"/>
    <property type="project" value="EnsemblFungi"/>
</dbReference>
<evidence type="ECO:0000313" key="14">
    <source>
        <dbReference type="Proteomes" id="UP000241107"/>
    </source>
</evidence>
<dbReference type="VEuPathDB" id="FungiDB:C7M61_000410"/>
<dbReference type="InterPro" id="IPR059073">
    <property type="entry name" value="TRMT11_N"/>
</dbReference>
<dbReference type="GO" id="GO:0030488">
    <property type="term" value="P:tRNA methylation"/>
    <property type="evidence" value="ECO:0007669"/>
    <property type="project" value="EnsemblFungi"/>
</dbReference>
<dbReference type="GO" id="GO:0000049">
    <property type="term" value="F:tRNA binding"/>
    <property type="evidence" value="ECO:0007669"/>
    <property type="project" value="UniProtKB-UniRule"/>
</dbReference>
<evidence type="ECO:0000256" key="4">
    <source>
        <dbReference type="ARBA" id="ARBA00022603"/>
    </source>
</evidence>
<dbReference type="Proteomes" id="UP000241107">
    <property type="component" value="Unassembled WGS sequence"/>
</dbReference>
<dbReference type="OrthoDB" id="296065at2759"/>
<organism evidence="13 14">
    <name type="scientific">Candidozyma pseudohaemuli</name>
    <dbReference type="NCBI Taxonomy" id="418784"/>
    <lineage>
        <taxon>Eukaryota</taxon>
        <taxon>Fungi</taxon>
        <taxon>Dikarya</taxon>
        <taxon>Ascomycota</taxon>
        <taxon>Saccharomycotina</taxon>
        <taxon>Pichiomycetes</taxon>
        <taxon>Metschnikowiaceae</taxon>
        <taxon>Candidozyma</taxon>
    </lineage>
</organism>
<dbReference type="InterPro" id="IPR016691">
    <property type="entry name" value="TRMT11"/>
</dbReference>
<evidence type="ECO:0000256" key="6">
    <source>
        <dbReference type="ARBA" id="ARBA00022691"/>
    </source>
</evidence>
<keyword evidence="3 10" id="KW-0820">tRNA-binding</keyword>
<dbReference type="Pfam" id="PF01170">
    <property type="entry name" value="UPF0020"/>
    <property type="match status" value="1"/>
</dbReference>
<dbReference type="PANTHER" id="PTHR13370">
    <property type="entry name" value="RNA METHYLASE-RELATED"/>
    <property type="match status" value="1"/>
</dbReference>
<dbReference type="EC" id="2.1.1.214" evidence="9"/>
<dbReference type="InterPro" id="IPR000241">
    <property type="entry name" value="RlmKL-like_Mtase"/>
</dbReference>
<evidence type="ECO:0000256" key="10">
    <source>
        <dbReference type="PROSITE-ProRule" id="PRU00959"/>
    </source>
</evidence>
<protein>
    <recommendedName>
        <fullName evidence="9">tRNA (guanine(10)-N(2))-methyltransferase</fullName>
        <ecNumber evidence="9">2.1.1.214</ecNumber>
    </recommendedName>
</protein>
<dbReference type="Pfam" id="PF25904">
    <property type="entry name" value="Tmrp11_N"/>
    <property type="match status" value="1"/>
</dbReference>
<dbReference type="RefSeq" id="XP_024715455.1">
    <property type="nucleotide sequence ID" value="XM_024855856.1"/>
</dbReference>
<dbReference type="Gene3D" id="3.40.50.150">
    <property type="entry name" value="Vaccinia Virus protein VP39"/>
    <property type="match status" value="1"/>
</dbReference>
<dbReference type="FunFam" id="3.40.50.150:FF:000260">
    <property type="entry name" value="RNA methylase family protein"/>
    <property type="match status" value="1"/>
</dbReference>
<keyword evidence="14" id="KW-1185">Reference proteome</keyword>
<dbReference type="PANTHER" id="PTHR13370:SF3">
    <property type="entry name" value="TRNA (GUANINE(10)-N2)-METHYLTRANSFERASE HOMOLOG"/>
    <property type="match status" value="1"/>
</dbReference>
<dbReference type="PROSITE" id="PS00092">
    <property type="entry name" value="N6_MTASE"/>
    <property type="match status" value="1"/>
</dbReference>
<evidence type="ECO:0000256" key="5">
    <source>
        <dbReference type="ARBA" id="ARBA00022679"/>
    </source>
</evidence>
<dbReference type="EMBL" id="PYFQ01000001">
    <property type="protein sequence ID" value="PSK40756.1"/>
    <property type="molecule type" value="Genomic_DNA"/>
</dbReference>
<feature type="domain" description="Ribosomal RNA large subunit methyltransferase K/L-like methyltransferase" evidence="11">
    <location>
        <begin position="183"/>
        <end position="297"/>
    </location>
</feature>
<dbReference type="InterPro" id="IPR029063">
    <property type="entry name" value="SAM-dependent_MTases_sf"/>
</dbReference>
<proteinExistence type="inferred from homology"/>
<keyword evidence="4 10" id="KW-0489">Methyltransferase</keyword>
<reference evidence="13 14" key="1">
    <citation type="submission" date="2018-03" db="EMBL/GenBank/DDBJ databases">
        <title>Candida pseudohaemulonii genome assembly and annotation.</title>
        <authorList>
            <person name="Munoz J.F."/>
            <person name="Gade L.G."/>
            <person name="Chow N.A."/>
            <person name="Litvintseva A.P."/>
            <person name="Loparev V.N."/>
            <person name="Cuomo C.A."/>
        </authorList>
    </citation>
    <scope>NUCLEOTIDE SEQUENCE [LARGE SCALE GENOMIC DNA]</scope>
    <source>
        <strain evidence="13 14">B12108</strain>
    </source>
</reference>
<keyword evidence="2" id="KW-0963">Cytoplasm</keyword>
<name>A0A2P7YXU6_9ASCO</name>
<comment type="subcellular location">
    <subcellularLocation>
        <location evidence="1">Cytoplasm</location>
    </subcellularLocation>
</comment>
<dbReference type="STRING" id="418784.A0A2P7YXU6"/>
<comment type="similarity">
    <text evidence="10">Belongs to the class I-like SAM-binding methyltransferase superfamily. TRM11 methyltransferase family.</text>
</comment>
<evidence type="ECO:0000259" key="11">
    <source>
        <dbReference type="Pfam" id="PF01170"/>
    </source>
</evidence>